<dbReference type="PANTHER" id="PTHR30111:SF1">
    <property type="entry name" value="33 KDA CHAPERONIN"/>
    <property type="match status" value="1"/>
</dbReference>
<dbReference type="InterPro" id="IPR000397">
    <property type="entry name" value="Heat_shock_Hsp33"/>
</dbReference>
<dbReference type="InterPro" id="IPR016153">
    <property type="entry name" value="Heat_shock_Hsp33_N"/>
</dbReference>
<keyword evidence="2" id="KW-0862">Zinc</keyword>
<dbReference type="GO" id="GO:0051082">
    <property type="term" value="F:unfolded protein binding"/>
    <property type="evidence" value="ECO:0007669"/>
    <property type="project" value="InterPro"/>
</dbReference>
<dbReference type="EMBL" id="JACCJZ010000013">
    <property type="protein sequence ID" value="NYZ62499.1"/>
    <property type="molecule type" value="Genomic_DNA"/>
</dbReference>
<dbReference type="Gene3D" id="1.10.287.480">
    <property type="entry name" value="helix hairpin bin"/>
    <property type="match status" value="1"/>
</dbReference>
<evidence type="ECO:0000256" key="3">
    <source>
        <dbReference type="ARBA" id="ARBA00023157"/>
    </source>
</evidence>
<keyword evidence="7" id="KW-1185">Reference proteome</keyword>
<dbReference type="PIRSF" id="PIRSF005261">
    <property type="entry name" value="Heat_shock_Hsp33"/>
    <property type="match status" value="1"/>
</dbReference>
<protein>
    <submittedName>
        <fullName evidence="6">Hsp33 family molecular chaperone HslO</fullName>
    </submittedName>
</protein>
<dbReference type="Proteomes" id="UP000589896">
    <property type="component" value="Unassembled WGS sequence"/>
</dbReference>
<evidence type="ECO:0000256" key="1">
    <source>
        <dbReference type="ARBA" id="ARBA00022490"/>
    </source>
</evidence>
<dbReference type="Gene3D" id="3.90.1280.10">
    <property type="entry name" value="HSP33 redox switch-like"/>
    <property type="match status" value="1"/>
</dbReference>
<gene>
    <name evidence="6" type="ORF">H0E82_06940</name>
</gene>
<keyword evidence="3" id="KW-1015">Disulfide bond</keyword>
<dbReference type="SUPFAM" id="SSF118352">
    <property type="entry name" value="HSP33 redox switch-like"/>
    <property type="match status" value="1"/>
</dbReference>
<name>A0A7Z0QPL8_9GAMM</name>
<dbReference type="InterPro" id="IPR016154">
    <property type="entry name" value="Heat_shock_Hsp33_C"/>
</dbReference>
<dbReference type="RefSeq" id="WP_180544711.1">
    <property type="nucleotide sequence ID" value="NZ_JACCJZ010000013.1"/>
</dbReference>
<evidence type="ECO:0000256" key="4">
    <source>
        <dbReference type="ARBA" id="ARBA00023186"/>
    </source>
</evidence>
<dbReference type="InterPro" id="IPR023212">
    <property type="entry name" value="Hsp33_helix_hairpin_bin_dom_sf"/>
</dbReference>
<dbReference type="GO" id="GO:0042026">
    <property type="term" value="P:protein refolding"/>
    <property type="evidence" value="ECO:0007669"/>
    <property type="project" value="TreeGrafter"/>
</dbReference>
<keyword evidence="4" id="KW-0143">Chaperone</keyword>
<comment type="caution">
    <text evidence="6">The sequence shown here is derived from an EMBL/GenBank/DDBJ whole genome shotgun (WGS) entry which is preliminary data.</text>
</comment>
<dbReference type="PANTHER" id="PTHR30111">
    <property type="entry name" value="33 KDA CHAPERONIN"/>
    <property type="match status" value="1"/>
</dbReference>
<evidence type="ECO:0000313" key="7">
    <source>
        <dbReference type="Proteomes" id="UP000589896"/>
    </source>
</evidence>
<dbReference type="GO" id="GO:0044183">
    <property type="term" value="F:protein folding chaperone"/>
    <property type="evidence" value="ECO:0007669"/>
    <property type="project" value="TreeGrafter"/>
</dbReference>
<evidence type="ECO:0000256" key="2">
    <source>
        <dbReference type="ARBA" id="ARBA00022833"/>
    </source>
</evidence>
<dbReference type="CDD" id="cd00498">
    <property type="entry name" value="Hsp33"/>
    <property type="match status" value="1"/>
</dbReference>
<evidence type="ECO:0000256" key="5">
    <source>
        <dbReference type="ARBA" id="ARBA00023284"/>
    </source>
</evidence>
<organism evidence="6 7">
    <name type="scientific">Luteimonas deserti</name>
    <dbReference type="NCBI Taxonomy" id="2752306"/>
    <lineage>
        <taxon>Bacteria</taxon>
        <taxon>Pseudomonadati</taxon>
        <taxon>Pseudomonadota</taxon>
        <taxon>Gammaproteobacteria</taxon>
        <taxon>Lysobacterales</taxon>
        <taxon>Lysobacteraceae</taxon>
        <taxon>Luteimonas</taxon>
    </lineage>
</organism>
<proteinExistence type="predicted"/>
<dbReference type="GO" id="GO:0005737">
    <property type="term" value="C:cytoplasm"/>
    <property type="evidence" value="ECO:0007669"/>
    <property type="project" value="InterPro"/>
</dbReference>
<dbReference type="AlphaFoldDB" id="A0A7Z0QPL8"/>
<dbReference type="Gene3D" id="3.55.30.10">
    <property type="entry name" value="Hsp33 domain"/>
    <property type="match status" value="1"/>
</dbReference>
<sequence length="301" mass="32539">MTQAAAPDTDRLSRFLLSHAGVRGVRVHLTDAWRDVRAHSMYPAPIEELLGEACAAAALFTGHAKVDGRLSVQLRASGALRTLFAECTAAGTIRGIARFDPAAVATMSRDLRDLGEDAVLAITVENPAQGRDPMRYQGLVSLDSDALSGAFEDYFRQSEQLPTRVLLAVDGDRAAGLMIQRLPGDEGDADGWNRVSTLFDTLSTSELLAWPVETLLRRLFSEDAPQLLGERPLSFGCSCSRERVEAMLVSLGPEEARASIVDGEVGVTCEFCGRGYTFSPDEVETALRAAADAVEPPRRMQ</sequence>
<dbReference type="Pfam" id="PF01430">
    <property type="entry name" value="HSP33"/>
    <property type="match status" value="1"/>
</dbReference>
<evidence type="ECO:0000313" key="6">
    <source>
        <dbReference type="EMBL" id="NYZ62499.1"/>
    </source>
</evidence>
<reference evidence="6 7" key="1">
    <citation type="submission" date="2020-07" db="EMBL/GenBank/DDBJ databases">
        <title>isolation of Luteimonas sp. SJ-16.</title>
        <authorList>
            <person name="Huang X.-X."/>
            <person name="Xu L."/>
            <person name="Sun J.-Q."/>
        </authorList>
    </citation>
    <scope>NUCLEOTIDE SEQUENCE [LARGE SCALE GENOMIC DNA]</scope>
    <source>
        <strain evidence="6 7">SJ-16</strain>
    </source>
</reference>
<accession>A0A7Z0QPL8</accession>
<dbReference type="SUPFAM" id="SSF64397">
    <property type="entry name" value="Hsp33 domain"/>
    <property type="match status" value="1"/>
</dbReference>
<keyword evidence="5" id="KW-0676">Redox-active center</keyword>
<keyword evidence="1" id="KW-0963">Cytoplasm</keyword>